<dbReference type="AlphaFoldDB" id="A0A1I3IZ50"/>
<reference evidence="1 2" key="1">
    <citation type="submission" date="2016-10" db="EMBL/GenBank/DDBJ databases">
        <authorList>
            <person name="de Groot N.N."/>
        </authorList>
    </citation>
    <scope>NUCLEOTIDE SEQUENCE [LARGE SCALE GENOMIC DNA]</scope>
    <source>
        <strain evidence="1 2">LMG 23650</strain>
    </source>
</reference>
<dbReference type="OrthoDB" id="6679586at2"/>
<dbReference type="EMBL" id="FOQU01000003">
    <property type="protein sequence ID" value="SFI53096.1"/>
    <property type="molecule type" value="Genomic_DNA"/>
</dbReference>
<dbReference type="RefSeq" id="WP_143098055.1">
    <property type="nucleotide sequence ID" value="NZ_CP041745.1"/>
</dbReference>
<gene>
    <name evidence="1" type="ORF">SAMN05192543_103480</name>
</gene>
<dbReference type="STRING" id="420953.SAMN05192543_103480"/>
<name>A0A1I3IZ50_9BURK</name>
<accession>A0A1I3IZ50</accession>
<evidence type="ECO:0008006" key="3">
    <source>
        <dbReference type="Google" id="ProtNLM"/>
    </source>
</evidence>
<dbReference type="InterPro" id="IPR029044">
    <property type="entry name" value="Nucleotide-diphossugar_trans"/>
</dbReference>
<sequence>MGANKVEKFSICVATPSLRAMATTVYVQSILELQAKCHSKGFEFEIKIVNGISPIDHARNLLVSMFLNQTNCSHIFFIDDDMGFNVDEVISMFERANDADVVGVIYPRRKIDWSRIKKTVLANPDIDPAHLAHLGGNYDGMFVMPNNGTTLPIGRELTPIDAVGTGLMLISRSCFERLRKVGNLTSYYVSEYGGLLCESFFQSKPGLGEDLAFCKSVISNGGTLLGATNVTVIHTGLHEYIGDLPGIAQYKYPD</sequence>
<dbReference type="Proteomes" id="UP000199548">
    <property type="component" value="Unassembled WGS sequence"/>
</dbReference>
<evidence type="ECO:0000313" key="2">
    <source>
        <dbReference type="Proteomes" id="UP000199548"/>
    </source>
</evidence>
<protein>
    <recommendedName>
        <fullName evidence="3">Glycosyl transferase family 2</fullName>
    </recommendedName>
</protein>
<keyword evidence="2" id="KW-1185">Reference proteome</keyword>
<evidence type="ECO:0000313" key="1">
    <source>
        <dbReference type="EMBL" id="SFI53096.1"/>
    </source>
</evidence>
<proteinExistence type="predicted"/>
<dbReference type="Gene3D" id="3.90.550.10">
    <property type="entry name" value="Spore Coat Polysaccharide Biosynthesis Protein SpsA, Chain A"/>
    <property type="match status" value="1"/>
</dbReference>
<dbReference type="SUPFAM" id="SSF53448">
    <property type="entry name" value="Nucleotide-diphospho-sugar transferases"/>
    <property type="match status" value="1"/>
</dbReference>
<organism evidence="1 2">
    <name type="scientific">Paraburkholderia megapolitana</name>
    <dbReference type="NCBI Taxonomy" id="420953"/>
    <lineage>
        <taxon>Bacteria</taxon>
        <taxon>Pseudomonadati</taxon>
        <taxon>Pseudomonadota</taxon>
        <taxon>Betaproteobacteria</taxon>
        <taxon>Burkholderiales</taxon>
        <taxon>Burkholderiaceae</taxon>
        <taxon>Paraburkholderia</taxon>
    </lineage>
</organism>